<evidence type="ECO:0000313" key="12">
    <source>
        <dbReference type="Proteomes" id="UP000070263"/>
    </source>
</evidence>
<dbReference type="PANTHER" id="PTHR40705:SF1">
    <property type="entry name" value="TRNA(ILE2) 2-AGMATINYLCYTIDINE SYNTHETASE TIAS"/>
    <property type="match status" value="1"/>
</dbReference>
<dbReference type="InterPro" id="IPR053870">
    <property type="entry name" value="TiaS-like_TCKD"/>
</dbReference>
<comment type="function">
    <text evidence="6">ATP-dependent agmatine transferase that catalyzes the formation of 2-agmatinylcytidine (agm2C) at the wobble position (C34) of tRNA(Ile2), converting the codon specificity from AUG to AUA.</text>
</comment>
<dbReference type="Gene3D" id="3.90.600.20">
    <property type="match status" value="1"/>
</dbReference>
<comment type="similarity">
    <text evidence="6">Belongs to the TiaS family.</text>
</comment>
<dbReference type="CDD" id="cd04482">
    <property type="entry name" value="RPA2_OBF_like"/>
    <property type="match status" value="1"/>
</dbReference>
<feature type="domain" description="TiaS-like TCKD" evidence="9">
    <location>
        <begin position="1"/>
        <end position="124"/>
    </location>
</feature>
<comment type="catalytic activity">
    <reaction evidence="6">
        <text>cytidine(34) in tRNA(Ile2) + agmatine + ATP + H2O = 2-agmatinylcytidine(34) in tRNA(Ile2) + AMP + 2 phosphate + 2 H(+)</text>
        <dbReference type="Rhea" id="RHEA:43608"/>
        <dbReference type="Rhea" id="RHEA-COMP:10625"/>
        <dbReference type="Rhea" id="RHEA-COMP:10626"/>
        <dbReference type="ChEBI" id="CHEBI:15377"/>
        <dbReference type="ChEBI" id="CHEBI:15378"/>
        <dbReference type="ChEBI" id="CHEBI:30616"/>
        <dbReference type="ChEBI" id="CHEBI:43474"/>
        <dbReference type="ChEBI" id="CHEBI:58145"/>
        <dbReference type="ChEBI" id="CHEBI:82748"/>
        <dbReference type="ChEBI" id="CHEBI:83545"/>
        <dbReference type="ChEBI" id="CHEBI:456215"/>
        <dbReference type="EC" id="6.3.4.22"/>
    </reaction>
</comment>
<dbReference type="HAMAP" id="MF_01892">
    <property type="entry name" value="tRNA_Ile2_agm2C_synt"/>
    <property type="match status" value="1"/>
</dbReference>
<dbReference type="PANTHER" id="PTHR40705">
    <property type="entry name" value="TRNA(ILE2) 2-AGMATINYLCYTIDINE SYNTHETASE TIAS"/>
    <property type="match status" value="1"/>
</dbReference>
<dbReference type="Proteomes" id="UP000070263">
    <property type="component" value="Unassembled WGS sequence"/>
</dbReference>
<dbReference type="InterPro" id="IPR055394">
    <property type="entry name" value="Zn_ribbon_TiaS"/>
</dbReference>
<keyword evidence="4 6" id="KW-0547">Nucleotide-binding</keyword>
<dbReference type="EMBL" id="LHYE01000039">
    <property type="protein sequence ID" value="KXB06592.1"/>
    <property type="molecule type" value="Genomic_DNA"/>
</dbReference>
<evidence type="ECO:0000256" key="4">
    <source>
        <dbReference type="ARBA" id="ARBA00022741"/>
    </source>
</evidence>
<dbReference type="InterPro" id="IPR013696">
    <property type="entry name" value="TiaS_FLD"/>
</dbReference>
<dbReference type="AlphaFoldDB" id="A0A133VJG3"/>
<evidence type="ECO:0000256" key="3">
    <source>
        <dbReference type="ARBA" id="ARBA00022694"/>
    </source>
</evidence>
<dbReference type="EC" id="6.3.4.22" evidence="6"/>
<dbReference type="GO" id="GO:0003676">
    <property type="term" value="F:nucleic acid binding"/>
    <property type="evidence" value="ECO:0007669"/>
    <property type="project" value="InterPro"/>
</dbReference>
<sequence>MCTTYVGAVAISQLKEMGVNLIDNPHLVRLNPNWIYKTRGNCSVSISVEVKDSKIPKTREIVLETVEELAELHIEETTPGVVFLESSEIPRKLNSYSKKVVQEVVSLEDAIELAEDVGAEVHKFREGRGVIGALAAIGHPLEKDYTYELITYRVKENRGTQRKIEEKSVERMNKEFFPESFDNLDPDTGDIRITPHTPCPILYGIRSESPETAYRAQKLVKEKEPIERMILYKTNQATDEHLKPYDIDEIEPYRSVIVKGNVSEKPETITGGHVFFSVRDKTGEIRCAAFEPTGQFRNLIRKLKLGDKVKVYGGVKEKYSHPTTINLEKIEILDLKPVKRRKNPICENCEKNMKSAGKNKGYYCEKCGAKLPPGSTKEIEVDRELEKTLYEVPPSARRHLSKPLVRMKKD</sequence>
<dbReference type="GO" id="GO:0005524">
    <property type="term" value="F:ATP binding"/>
    <property type="evidence" value="ECO:0007669"/>
    <property type="project" value="UniProtKB-KW"/>
</dbReference>
<accession>A0A133VJG3</accession>
<dbReference type="GO" id="GO:0005737">
    <property type="term" value="C:cytoplasm"/>
    <property type="evidence" value="ECO:0007669"/>
    <property type="project" value="UniProtKB-SubCell"/>
</dbReference>
<evidence type="ECO:0000256" key="5">
    <source>
        <dbReference type="ARBA" id="ARBA00022840"/>
    </source>
</evidence>
<dbReference type="SUPFAM" id="SSF50249">
    <property type="entry name" value="Nucleic acid-binding proteins"/>
    <property type="match status" value="1"/>
</dbReference>
<dbReference type="PATRIC" id="fig|1698280.3.peg.693"/>
<comment type="subcellular location">
    <subcellularLocation>
        <location evidence="6">Cytoplasm</location>
    </subcellularLocation>
</comment>
<evidence type="ECO:0000256" key="6">
    <source>
        <dbReference type="HAMAP-Rule" id="MF_01892"/>
    </source>
</evidence>
<evidence type="ECO:0000259" key="9">
    <source>
        <dbReference type="Pfam" id="PF22641"/>
    </source>
</evidence>
<keyword evidence="2 6" id="KW-0436">Ligase</keyword>
<keyword evidence="12" id="KW-1185">Reference proteome</keyword>
<reference evidence="11 12" key="1">
    <citation type="journal article" date="2016" name="Sci. Rep.">
        <title>Metabolic traits of an uncultured archaeal lineage -MSBL1- from brine pools of the Red Sea.</title>
        <authorList>
            <person name="Mwirichia R."/>
            <person name="Alam I."/>
            <person name="Rashid M."/>
            <person name="Vinu M."/>
            <person name="Ba-Alawi W."/>
            <person name="Anthony Kamau A."/>
            <person name="Kamanda Ngugi D."/>
            <person name="Goker M."/>
            <person name="Klenk H.P."/>
            <person name="Bajic V."/>
            <person name="Stingl U."/>
        </authorList>
    </citation>
    <scope>NUCLEOTIDE SEQUENCE [LARGE SCALE GENOMIC DNA]</scope>
    <source>
        <strain evidence="11">SCGC-AAA382A20</strain>
    </source>
</reference>
<evidence type="ECO:0000313" key="11">
    <source>
        <dbReference type="EMBL" id="KXB06592.1"/>
    </source>
</evidence>
<gene>
    <name evidence="6" type="primary">tiaS</name>
    <name evidence="11" type="ORF">AKJ51_03420</name>
</gene>
<feature type="domain" description="TiaS C-terminal zinc ribbon" evidence="10">
    <location>
        <begin position="343"/>
        <end position="385"/>
    </location>
</feature>
<dbReference type="Gene3D" id="2.40.50.1010">
    <property type="match status" value="1"/>
</dbReference>
<organism evidence="11 12">
    <name type="scientific">candidate division MSBL1 archaeon SCGC-AAA382A20</name>
    <dbReference type="NCBI Taxonomy" id="1698280"/>
    <lineage>
        <taxon>Archaea</taxon>
        <taxon>Methanobacteriati</taxon>
        <taxon>Methanobacteriota</taxon>
        <taxon>candidate division MSBL1</taxon>
    </lineage>
</organism>
<dbReference type="InterPro" id="IPR024913">
    <property type="entry name" value="tRNA_Ile2__agm2C_synt"/>
</dbReference>
<keyword evidence="3 6" id="KW-0819">tRNA processing</keyword>
<comment type="caution">
    <text evidence="11">The sequence shown here is derived from an EMBL/GenBank/DDBJ whole genome shotgun (WGS) entry which is preliminary data.</text>
</comment>
<proteinExistence type="inferred from homology"/>
<dbReference type="Pfam" id="PF08489">
    <property type="entry name" value="TiaS_FLD"/>
    <property type="match status" value="1"/>
</dbReference>
<dbReference type="Gene3D" id="3.30.70.2200">
    <property type="match status" value="1"/>
</dbReference>
<dbReference type="Pfam" id="PF01336">
    <property type="entry name" value="tRNA_anti-codon"/>
    <property type="match status" value="1"/>
</dbReference>
<evidence type="ECO:0000259" key="8">
    <source>
        <dbReference type="Pfam" id="PF08489"/>
    </source>
</evidence>
<evidence type="ECO:0000256" key="2">
    <source>
        <dbReference type="ARBA" id="ARBA00022598"/>
    </source>
</evidence>
<dbReference type="InterPro" id="IPR004365">
    <property type="entry name" value="NA-bd_OB_tRNA"/>
</dbReference>
<feature type="domain" description="OB" evidence="7">
    <location>
        <begin position="256"/>
        <end position="333"/>
    </location>
</feature>
<keyword evidence="5 6" id="KW-0067">ATP-binding</keyword>
<dbReference type="GO" id="GO:0002101">
    <property type="term" value="P:tRNA wobble cytosine modification"/>
    <property type="evidence" value="ECO:0007669"/>
    <property type="project" value="UniProtKB-UniRule"/>
</dbReference>
<feature type="domain" description="TiaS FLD" evidence="8">
    <location>
        <begin position="127"/>
        <end position="241"/>
    </location>
</feature>
<dbReference type="GO" id="GO:0016879">
    <property type="term" value="F:ligase activity, forming carbon-nitrogen bonds"/>
    <property type="evidence" value="ECO:0007669"/>
    <property type="project" value="UniProtKB-UniRule"/>
</dbReference>
<name>A0A133VJG3_9EURY</name>
<evidence type="ECO:0000259" key="7">
    <source>
        <dbReference type="Pfam" id="PF01336"/>
    </source>
</evidence>
<keyword evidence="1 6" id="KW-0963">Cytoplasm</keyword>
<dbReference type="InterPro" id="IPR012340">
    <property type="entry name" value="NA-bd_OB-fold"/>
</dbReference>
<evidence type="ECO:0000256" key="1">
    <source>
        <dbReference type="ARBA" id="ARBA00022490"/>
    </source>
</evidence>
<evidence type="ECO:0000259" key="10">
    <source>
        <dbReference type="Pfam" id="PF23783"/>
    </source>
</evidence>
<dbReference type="Pfam" id="PF23783">
    <property type="entry name" value="Zn_ribbon_TiaS"/>
    <property type="match status" value="1"/>
</dbReference>
<dbReference type="Pfam" id="PF22641">
    <property type="entry name" value="TiaS_TCKD"/>
    <property type="match status" value="1"/>
</dbReference>
<protein>
    <recommendedName>
        <fullName evidence="6">tRNA(Ile2) 2-agmatinylcytidine synthetase TiaS</fullName>
        <shortName evidence="6">tRNA(Ile2)-agm2C synthetase</shortName>
        <ecNumber evidence="6">6.3.4.22</ecNumber>
    </recommendedName>
    <alternativeName>
        <fullName evidence="6">tRNA(Ile2) agmatidine synthetase</fullName>
    </alternativeName>
</protein>